<evidence type="ECO:0000313" key="1">
    <source>
        <dbReference type="EMBL" id="EEF30235.1"/>
    </source>
</evidence>
<sequence>MVEWVFKTSIISINIYLQNRAGDLLKEQIRHLLFGEVYFGAESLLTKVRDGALEIVARCQYTMIPCGFKPFSTKFLNANVVVSDLILEIGCWNENLI</sequence>
<organism evidence="1 2">
    <name type="scientific">Ricinus communis</name>
    <name type="common">Castor bean</name>
    <dbReference type="NCBI Taxonomy" id="3988"/>
    <lineage>
        <taxon>Eukaryota</taxon>
        <taxon>Viridiplantae</taxon>
        <taxon>Streptophyta</taxon>
        <taxon>Embryophyta</taxon>
        <taxon>Tracheophyta</taxon>
        <taxon>Spermatophyta</taxon>
        <taxon>Magnoliopsida</taxon>
        <taxon>eudicotyledons</taxon>
        <taxon>Gunneridae</taxon>
        <taxon>Pentapetalae</taxon>
        <taxon>rosids</taxon>
        <taxon>fabids</taxon>
        <taxon>Malpighiales</taxon>
        <taxon>Euphorbiaceae</taxon>
        <taxon>Acalyphoideae</taxon>
        <taxon>Acalypheae</taxon>
        <taxon>Ricinus</taxon>
    </lineage>
</organism>
<reference evidence="2" key="1">
    <citation type="journal article" date="2010" name="Nat. Biotechnol.">
        <title>Draft genome sequence of the oilseed species Ricinus communis.</title>
        <authorList>
            <person name="Chan A.P."/>
            <person name="Crabtree J."/>
            <person name="Zhao Q."/>
            <person name="Lorenzi H."/>
            <person name="Orvis J."/>
            <person name="Puiu D."/>
            <person name="Melake-Berhan A."/>
            <person name="Jones K.M."/>
            <person name="Redman J."/>
            <person name="Chen G."/>
            <person name="Cahoon E.B."/>
            <person name="Gedil M."/>
            <person name="Stanke M."/>
            <person name="Haas B.J."/>
            <person name="Wortman J.R."/>
            <person name="Fraser-Liggett C.M."/>
            <person name="Ravel J."/>
            <person name="Rabinowicz P.D."/>
        </authorList>
    </citation>
    <scope>NUCLEOTIDE SEQUENCE [LARGE SCALE GENOMIC DNA]</scope>
    <source>
        <strain evidence="2">cv. Hale</strain>
    </source>
</reference>
<accession>B9T1P2</accession>
<name>B9T1P2_RICCO</name>
<keyword evidence="2" id="KW-1185">Reference proteome</keyword>
<dbReference type="InParanoid" id="B9T1P2"/>
<proteinExistence type="predicted"/>
<evidence type="ECO:0000313" key="2">
    <source>
        <dbReference type="Proteomes" id="UP000008311"/>
    </source>
</evidence>
<dbReference type="Proteomes" id="UP000008311">
    <property type="component" value="Unassembled WGS sequence"/>
</dbReference>
<dbReference type="AlphaFoldDB" id="B9T1P2"/>
<protein>
    <submittedName>
        <fullName evidence="1">Uncharacterized protein</fullName>
    </submittedName>
</protein>
<gene>
    <name evidence="1" type="ORF">RCOM_1159410</name>
</gene>
<dbReference type="EMBL" id="EQ974350">
    <property type="protein sequence ID" value="EEF30235.1"/>
    <property type="molecule type" value="Genomic_DNA"/>
</dbReference>